<accession>A0ABZ2LXA3</accession>
<dbReference type="SMART" id="SM00479">
    <property type="entry name" value="EXOIII"/>
    <property type="match status" value="1"/>
</dbReference>
<dbReference type="RefSeq" id="WP_394825192.1">
    <property type="nucleotide sequence ID" value="NZ_CP089984.1"/>
</dbReference>
<dbReference type="EMBL" id="CP089984">
    <property type="protein sequence ID" value="WXB15561.1"/>
    <property type="molecule type" value="Genomic_DNA"/>
</dbReference>
<dbReference type="Pfam" id="PF00929">
    <property type="entry name" value="RNase_T"/>
    <property type="match status" value="1"/>
</dbReference>
<dbReference type="Gene3D" id="3.30.420.10">
    <property type="entry name" value="Ribonuclease H-like superfamily/Ribonuclease H"/>
    <property type="match status" value="1"/>
</dbReference>
<name>A0ABZ2LXA3_9BACT</name>
<keyword evidence="2" id="KW-0378">Hydrolase</keyword>
<keyword evidence="3" id="KW-1185">Reference proteome</keyword>
<gene>
    <name evidence="2" type="ORF">LZC94_48055</name>
</gene>
<dbReference type="PANTHER" id="PTHR30231:SF41">
    <property type="entry name" value="DNA POLYMERASE III SUBUNIT EPSILON"/>
    <property type="match status" value="1"/>
</dbReference>
<dbReference type="InterPro" id="IPR012337">
    <property type="entry name" value="RNaseH-like_sf"/>
</dbReference>
<dbReference type="SUPFAM" id="SSF53098">
    <property type="entry name" value="Ribonuclease H-like"/>
    <property type="match status" value="1"/>
</dbReference>
<evidence type="ECO:0000313" key="3">
    <source>
        <dbReference type="Proteomes" id="UP001370348"/>
    </source>
</evidence>
<dbReference type="InterPro" id="IPR036397">
    <property type="entry name" value="RNaseH_sf"/>
</dbReference>
<feature type="domain" description="Exonuclease" evidence="1">
    <location>
        <begin position="45"/>
        <end position="225"/>
    </location>
</feature>
<sequence>MRVVVDGCGCFPTGRHYAGIAHLLRAVVRGLAEEFAGDGSWSEIPIAVIDVETTGRDASVDRVVEVGVVVGRHGEVIARYNWLINPGVPIPEEARQVHHISDDDVKDSPRFHEIAHEIAAALAGCIPAAYNAAFDRAFLANEFARSGPQASAGGPESKQAPALRRDVDWIDPLVWAREIHKEEKSKALGEVAQRLGIALENAHRANDDAEAALRVFYSLANDTRVPRTYGAIMQEQRRLALLQSDERRFWKN</sequence>
<organism evidence="2 3">
    <name type="scientific">Pendulispora albinea</name>
    <dbReference type="NCBI Taxonomy" id="2741071"/>
    <lineage>
        <taxon>Bacteria</taxon>
        <taxon>Pseudomonadati</taxon>
        <taxon>Myxococcota</taxon>
        <taxon>Myxococcia</taxon>
        <taxon>Myxococcales</taxon>
        <taxon>Sorangiineae</taxon>
        <taxon>Pendulisporaceae</taxon>
        <taxon>Pendulispora</taxon>
    </lineage>
</organism>
<protein>
    <submittedName>
        <fullName evidence="2">3'-5' exonuclease</fullName>
    </submittedName>
</protein>
<dbReference type="GO" id="GO:0004527">
    <property type="term" value="F:exonuclease activity"/>
    <property type="evidence" value="ECO:0007669"/>
    <property type="project" value="UniProtKB-KW"/>
</dbReference>
<keyword evidence="2" id="KW-0269">Exonuclease</keyword>
<dbReference type="PANTHER" id="PTHR30231">
    <property type="entry name" value="DNA POLYMERASE III SUBUNIT EPSILON"/>
    <property type="match status" value="1"/>
</dbReference>
<dbReference type="Proteomes" id="UP001370348">
    <property type="component" value="Chromosome"/>
</dbReference>
<proteinExistence type="predicted"/>
<reference evidence="2 3" key="1">
    <citation type="submission" date="2021-12" db="EMBL/GenBank/DDBJ databases">
        <title>Discovery of the Pendulisporaceae a myxobacterial family with distinct sporulation behavior and unique specialized metabolism.</title>
        <authorList>
            <person name="Garcia R."/>
            <person name="Popoff A."/>
            <person name="Bader C.D."/>
            <person name="Loehr J."/>
            <person name="Walesch S."/>
            <person name="Walt C."/>
            <person name="Boldt J."/>
            <person name="Bunk B."/>
            <person name="Haeckl F.J.F.P.J."/>
            <person name="Gunesch A.P."/>
            <person name="Birkelbach J."/>
            <person name="Nuebel U."/>
            <person name="Pietschmann T."/>
            <person name="Bach T."/>
            <person name="Mueller R."/>
        </authorList>
    </citation>
    <scope>NUCLEOTIDE SEQUENCE [LARGE SCALE GENOMIC DNA]</scope>
    <source>
        <strain evidence="2 3">MSr11954</strain>
    </source>
</reference>
<evidence type="ECO:0000313" key="2">
    <source>
        <dbReference type="EMBL" id="WXB15561.1"/>
    </source>
</evidence>
<keyword evidence="2" id="KW-0540">Nuclease</keyword>
<dbReference type="InterPro" id="IPR013520">
    <property type="entry name" value="Ribonucl_H"/>
</dbReference>
<dbReference type="CDD" id="cd06127">
    <property type="entry name" value="DEDDh"/>
    <property type="match status" value="1"/>
</dbReference>
<evidence type="ECO:0000259" key="1">
    <source>
        <dbReference type="SMART" id="SM00479"/>
    </source>
</evidence>